<dbReference type="InterPro" id="IPR036259">
    <property type="entry name" value="MFS_trans_sf"/>
</dbReference>
<evidence type="ECO:0000256" key="7">
    <source>
        <dbReference type="SAM" id="Phobius"/>
    </source>
</evidence>
<sequence length="419" mass="45691">MKWSDLPLDSLKNKRFTQFFLAQSISLFGDALTWVGLALLAFELAGERSAVVLATALTLRVTIYVLLSSFSGMLSEYFSRKKILVTAHFSRMAIIGMMPLVTAEWQIYGLVAALNCFNAIFTPTYKACIPVLVKDKEQYSKAISLSSTVFQILGVLGPGIAGGIAAFAGIEEIFYTDMATFLIAGIIILTFSKQELEPSTSKGIPKSSTKNTLWNEIKSGSSPLFLLPQLRTNLLMQLAASIVGAQILVNSVGFIQGHLQLDEVSYGKVMMFFGLGTGITAFMSGMFKKDSQLLTLAKSGGLLIGLALLPTLNATYTIVILLWLLVGMAQGLINIPMQTLIAKQVPEAEQAKVYGAHFAWSHLWWAIAYPIAGILGKLGANSFFYGGIISLIIWAGVLCFELIINRKTKPEKEEVLMNE</sequence>
<reference evidence="8" key="1">
    <citation type="submission" date="2023-07" db="EMBL/GenBank/DDBJ databases">
        <title>Genomic Encyclopedia of Type Strains, Phase IV (KMG-IV): sequencing the most valuable type-strain genomes for metagenomic binning, comparative biology and taxonomic classification.</title>
        <authorList>
            <person name="Goeker M."/>
        </authorList>
    </citation>
    <scope>NUCLEOTIDE SEQUENCE</scope>
    <source>
        <strain evidence="8">DSM 26174</strain>
    </source>
</reference>
<keyword evidence="9" id="KW-1185">Reference proteome</keyword>
<dbReference type="SUPFAM" id="SSF103473">
    <property type="entry name" value="MFS general substrate transporter"/>
    <property type="match status" value="1"/>
</dbReference>
<accession>A0AAE3XQW0</accession>
<dbReference type="Pfam" id="PF07690">
    <property type="entry name" value="MFS_1"/>
    <property type="match status" value="1"/>
</dbReference>
<feature type="transmembrane region" description="Helical" evidence="7">
    <location>
        <begin position="382"/>
        <end position="404"/>
    </location>
</feature>
<keyword evidence="5 7" id="KW-1133">Transmembrane helix</keyword>
<protein>
    <submittedName>
        <fullName evidence="8">NRE family putative nickel resistance protein-like MFS transporter</fullName>
    </submittedName>
</protein>
<dbReference type="EMBL" id="JAVDQD010000004">
    <property type="protein sequence ID" value="MDR6240285.1"/>
    <property type="molecule type" value="Genomic_DNA"/>
</dbReference>
<dbReference type="InterPro" id="IPR011701">
    <property type="entry name" value="MFS"/>
</dbReference>
<feature type="transmembrane region" description="Helical" evidence="7">
    <location>
        <begin position="20"/>
        <end position="42"/>
    </location>
</feature>
<dbReference type="PANTHER" id="PTHR43266:SF2">
    <property type="entry name" value="MAJOR FACILITATOR SUPERFAMILY (MFS) PROFILE DOMAIN-CONTAINING PROTEIN"/>
    <property type="match status" value="1"/>
</dbReference>
<gene>
    <name evidence="8" type="ORF">HNQ88_003351</name>
</gene>
<dbReference type="PANTHER" id="PTHR43266">
    <property type="entry name" value="MACROLIDE-EFFLUX PROTEIN"/>
    <property type="match status" value="1"/>
</dbReference>
<feature type="transmembrane region" description="Helical" evidence="7">
    <location>
        <begin position="358"/>
        <end position="376"/>
    </location>
</feature>
<comment type="caution">
    <text evidence="8">The sequence shown here is derived from an EMBL/GenBank/DDBJ whole genome shotgun (WGS) entry which is preliminary data.</text>
</comment>
<evidence type="ECO:0000256" key="6">
    <source>
        <dbReference type="ARBA" id="ARBA00023136"/>
    </source>
</evidence>
<dbReference type="AlphaFoldDB" id="A0AAE3XQW0"/>
<evidence type="ECO:0000313" key="8">
    <source>
        <dbReference type="EMBL" id="MDR6240285.1"/>
    </source>
</evidence>
<feature type="transmembrane region" description="Helical" evidence="7">
    <location>
        <begin position="145"/>
        <end position="167"/>
    </location>
</feature>
<evidence type="ECO:0000256" key="4">
    <source>
        <dbReference type="ARBA" id="ARBA00022692"/>
    </source>
</evidence>
<dbReference type="Gene3D" id="1.20.1250.20">
    <property type="entry name" value="MFS general substrate transporter like domains"/>
    <property type="match status" value="1"/>
</dbReference>
<feature type="transmembrane region" description="Helical" evidence="7">
    <location>
        <begin position="107"/>
        <end position="133"/>
    </location>
</feature>
<comment type="subcellular location">
    <subcellularLocation>
        <location evidence="1">Cell membrane</location>
        <topology evidence="1">Multi-pass membrane protein</topology>
    </subcellularLocation>
</comment>
<evidence type="ECO:0000256" key="2">
    <source>
        <dbReference type="ARBA" id="ARBA00022448"/>
    </source>
</evidence>
<evidence type="ECO:0000256" key="5">
    <source>
        <dbReference type="ARBA" id="ARBA00022989"/>
    </source>
</evidence>
<dbReference type="GO" id="GO:0005886">
    <property type="term" value="C:plasma membrane"/>
    <property type="evidence" value="ECO:0007669"/>
    <property type="project" value="UniProtKB-SubCell"/>
</dbReference>
<organism evidence="8 9">
    <name type="scientific">Aureibacter tunicatorum</name>
    <dbReference type="NCBI Taxonomy" id="866807"/>
    <lineage>
        <taxon>Bacteria</taxon>
        <taxon>Pseudomonadati</taxon>
        <taxon>Bacteroidota</taxon>
        <taxon>Cytophagia</taxon>
        <taxon>Cytophagales</taxon>
        <taxon>Persicobacteraceae</taxon>
        <taxon>Aureibacter</taxon>
    </lineage>
</organism>
<dbReference type="GO" id="GO:0022857">
    <property type="term" value="F:transmembrane transporter activity"/>
    <property type="evidence" value="ECO:0007669"/>
    <property type="project" value="InterPro"/>
</dbReference>
<dbReference type="RefSeq" id="WP_309940184.1">
    <property type="nucleotide sequence ID" value="NZ_AP025305.1"/>
</dbReference>
<evidence type="ECO:0000313" key="9">
    <source>
        <dbReference type="Proteomes" id="UP001185092"/>
    </source>
</evidence>
<keyword evidence="3" id="KW-1003">Cell membrane</keyword>
<dbReference type="Proteomes" id="UP001185092">
    <property type="component" value="Unassembled WGS sequence"/>
</dbReference>
<feature type="transmembrane region" description="Helical" evidence="7">
    <location>
        <begin position="48"/>
        <end position="71"/>
    </location>
</feature>
<dbReference type="CDD" id="cd06173">
    <property type="entry name" value="MFS_MefA_like"/>
    <property type="match status" value="1"/>
</dbReference>
<keyword evidence="4 7" id="KW-0812">Transmembrane</keyword>
<feature type="transmembrane region" description="Helical" evidence="7">
    <location>
        <begin position="173"/>
        <end position="192"/>
    </location>
</feature>
<keyword evidence="2" id="KW-0813">Transport</keyword>
<name>A0AAE3XQW0_9BACT</name>
<proteinExistence type="predicted"/>
<evidence type="ECO:0000256" key="1">
    <source>
        <dbReference type="ARBA" id="ARBA00004651"/>
    </source>
</evidence>
<keyword evidence="6 7" id="KW-0472">Membrane</keyword>
<evidence type="ECO:0000256" key="3">
    <source>
        <dbReference type="ARBA" id="ARBA00022475"/>
    </source>
</evidence>
<feature type="transmembrane region" description="Helical" evidence="7">
    <location>
        <begin position="269"/>
        <end position="287"/>
    </location>
</feature>